<feature type="region of interest" description="Disordered" evidence="1">
    <location>
        <begin position="178"/>
        <end position="197"/>
    </location>
</feature>
<feature type="compositionally biased region" description="Low complexity" evidence="1">
    <location>
        <begin position="126"/>
        <end position="145"/>
    </location>
</feature>
<comment type="caution">
    <text evidence="3">The sequence shown here is derived from an EMBL/GenBank/DDBJ whole genome shotgun (WGS) entry which is preliminary data.</text>
</comment>
<gene>
    <name evidence="3" type="ORF">M9458_008099</name>
</gene>
<proteinExistence type="predicted"/>
<dbReference type="EMBL" id="JAMKFB020000004">
    <property type="protein sequence ID" value="KAL0194527.1"/>
    <property type="molecule type" value="Genomic_DNA"/>
</dbReference>
<dbReference type="Pfam" id="PF03732">
    <property type="entry name" value="Retrotrans_gag"/>
    <property type="match status" value="1"/>
</dbReference>
<feature type="domain" description="Retrotransposon gag" evidence="2">
    <location>
        <begin position="9"/>
        <end position="53"/>
    </location>
</feature>
<sequence>ITDRDMNPDAKLWCLRQGGRKLERYVEEFLELANQLSWHDAALGACFLMGLDEDIIRCDLHACDYPLIELVNVVLYLNGSDFEVEESQVFRRPAPSQARRIVSVNTMPGAPTYRANDSDRLPHHPLPAAAAASTRTPPPAASSRRPPAVRMAHVLDPPFMSVLAANIRGTALARTFEPAASTRTPPTARKKEARKRRRKVTAVVAESSQTADSSHVTAAVSPESCQVADASPESSQVSAVLPMASQVSESSQVSDASSESRQLKAVFPEPIFNIIYIVLANSEDINFLS</sequence>
<dbReference type="Proteomes" id="UP001529510">
    <property type="component" value="Unassembled WGS sequence"/>
</dbReference>
<protein>
    <recommendedName>
        <fullName evidence="2">Retrotransposon gag domain-containing protein</fullName>
    </recommendedName>
</protein>
<organism evidence="3 4">
    <name type="scientific">Cirrhinus mrigala</name>
    <name type="common">Mrigala</name>
    <dbReference type="NCBI Taxonomy" id="683832"/>
    <lineage>
        <taxon>Eukaryota</taxon>
        <taxon>Metazoa</taxon>
        <taxon>Chordata</taxon>
        <taxon>Craniata</taxon>
        <taxon>Vertebrata</taxon>
        <taxon>Euteleostomi</taxon>
        <taxon>Actinopterygii</taxon>
        <taxon>Neopterygii</taxon>
        <taxon>Teleostei</taxon>
        <taxon>Ostariophysi</taxon>
        <taxon>Cypriniformes</taxon>
        <taxon>Cyprinidae</taxon>
        <taxon>Labeoninae</taxon>
        <taxon>Labeonini</taxon>
        <taxon>Cirrhinus</taxon>
    </lineage>
</organism>
<feature type="non-terminal residue" evidence="3">
    <location>
        <position position="289"/>
    </location>
</feature>
<evidence type="ECO:0000313" key="4">
    <source>
        <dbReference type="Proteomes" id="UP001529510"/>
    </source>
</evidence>
<evidence type="ECO:0000313" key="3">
    <source>
        <dbReference type="EMBL" id="KAL0194527.1"/>
    </source>
</evidence>
<reference evidence="3 4" key="1">
    <citation type="submission" date="2024-05" db="EMBL/GenBank/DDBJ databases">
        <title>Genome sequencing and assembly of Indian major carp, Cirrhinus mrigala (Hamilton, 1822).</title>
        <authorList>
            <person name="Mohindra V."/>
            <person name="Chowdhury L.M."/>
            <person name="Lal K."/>
            <person name="Jena J.K."/>
        </authorList>
    </citation>
    <scope>NUCLEOTIDE SEQUENCE [LARGE SCALE GENOMIC DNA]</scope>
    <source>
        <strain evidence="3">CM1030</strain>
        <tissue evidence="3">Blood</tissue>
    </source>
</reference>
<dbReference type="InterPro" id="IPR005162">
    <property type="entry name" value="Retrotrans_gag_dom"/>
</dbReference>
<feature type="region of interest" description="Disordered" evidence="1">
    <location>
        <begin position="114"/>
        <end position="145"/>
    </location>
</feature>
<accession>A0ABD0R7L0</accession>
<evidence type="ECO:0000256" key="1">
    <source>
        <dbReference type="SAM" id="MobiDB-lite"/>
    </source>
</evidence>
<name>A0ABD0R7L0_CIRMR</name>
<evidence type="ECO:0000259" key="2">
    <source>
        <dbReference type="Pfam" id="PF03732"/>
    </source>
</evidence>
<feature type="non-terminal residue" evidence="3">
    <location>
        <position position="1"/>
    </location>
</feature>
<dbReference type="AlphaFoldDB" id="A0ABD0R7L0"/>
<keyword evidence="4" id="KW-1185">Reference proteome</keyword>